<dbReference type="RefSeq" id="XP_058334031.1">
    <property type="nucleotide sequence ID" value="XM_058470890.1"/>
</dbReference>
<feature type="domain" description="SRR1-like" evidence="1">
    <location>
        <begin position="186"/>
        <end position="306"/>
    </location>
</feature>
<dbReference type="PANTHER" id="PTHR42080:SF3">
    <property type="entry name" value="SRR1-LIKE DOMAIN-CONTAINING PROTEIN"/>
    <property type="match status" value="1"/>
</dbReference>
<dbReference type="Proteomes" id="UP001150941">
    <property type="component" value="Unassembled WGS sequence"/>
</dbReference>
<dbReference type="PANTHER" id="PTHR42080">
    <property type="entry name" value="SRR1 DOMAIN-CONTAINING PROTEIN"/>
    <property type="match status" value="1"/>
</dbReference>
<protein>
    <recommendedName>
        <fullName evidence="1">SRR1-like domain-containing protein</fullName>
    </recommendedName>
</protein>
<dbReference type="GeneID" id="83198193"/>
<reference evidence="2" key="2">
    <citation type="journal article" date="2023" name="IMA Fungus">
        <title>Comparative genomic study of the Penicillium genus elucidates a diverse pangenome and 15 lateral gene transfer events.</title>
        <authorList>
            <person name="Petersen C."/>
            <person name="Sorensen T."/>
            <person name="Nielsen M.R."/>
            <person name="Sondergaard T.E."/>
            <person name="Sorensen J.L."/>
            <person name="Fitzpatrick D.A."/>
            <person name="Frisvad J.C."/>
            <person name="Nielsen K.L."/>
        </authorList>
    </citation>
    <scope>NUCLEOTIDE SEQUENCE</scope>
    <source>
        <strain evidence="2">IBT 19713</strain>
    </source>
</reference>
<comment type="caution">
    <text evidence="2">The sequence shown here is derived from an EMBL/GenBank/DDBJ whole genome shotgun (WGS) entry which is preliminary data.</text>
</comment>
<evidence type="ECO:0000313" key="3">
    <source>
        <dbReference type="Proteomes" id="UP001150941"/>
    </source>
</evidence>
<dbReference type="OrthoDB" id="5230585at2759"/>
<dbReference type="Pfam" id="PF07985">
    <property type="entry name" value="SRR1"/>
    <property type="match status" value="1"/>
</dbReference>
<accession>A0A9W9TWX4</accession>
<sequence length="366" mass="41551">MGVYFQCSWHWAEGLPLDAPRSEEEALAQIDRLYKSGVPFFSKEMIGDAWAKIQQLNAPGSKIQLKGPDGIVIEHETRTGELPDRYRDSKASQTERVLQRPVLSYVPYAHLKHRLYWQSYYDEDTPPCCTITLMHPTITRRIGTHEPVPDPELRLDPEPRSQGELLEAWSKKQLGWIKSPMCSNLKQILSSSAADLDIRQIVGFSLGSISHDIDDRSGYQHALLLTLRDWLLEERDAVVPCYVQDPIYTEGDSVIMKENDVEILDDPLGWLAIDDTSIVVSIASNVASKEIVADIARPAIVIWGRVGDNNYDQRGKLSLTDPDSPRVRKMMEGYEMFEFGADDHVGDVVVYVRRRRTKCHEGRACL</sequence>
<evidence type="ECO:0000313" key="2">
    <source>
        <dbReference type="EMBL" id="KAJ5246610.1"/>
    </source>
</evidence>
<name>A0A9W9TWX4_9EURO</name>
<dbReference type="InterPro" id="IPR012942">
    <property type="entry name" value="SRR1-like"/>
</dbReference>
<reference evidence="2" key="1">
    <citation type="submission" date="2022-11" db="EMBL/GenBank/DDBJ databases">
        <authorList>
            <person name="Petersen C."/>
        </authorList>
    </citation>
    <scope>NUCLEOTIDE SEQUENCE</scope>
    <source>
        <strain evidence="2">IBT 19713</strain>
    </source>
</reference>
<keyword evidence="3" id="KW-1185">Reference proteome</keyword>
<gene>
    <name evidence="2" type="ORF">N7468_001593</name>
</gene>
<organism evidence="2 3">
    <name type="scientific">Penicillium chermesinum</name>
    <dbReference type="NCBI Taxonomy" id="63820"/>
    <lineage>
        <taxon>Eukaryota</taxon>
        <taxon>Fungi</taxon>
        <taxon>Dikarya</taxon>
        <taxon>Ascomycota</taxon>
        <taxon>Pezizomycotina</taxon>
        <taxon>Eurotiomycetes</taxon>
        <taxon>Eurotiomycetidae</taxon>
        <taxon>Eurotiales</taxon>
        <taxon>Aspergillaceae</taxon>
        <taxon>Penicillium</taxon>
    </lineage>
</organism>
<dbReference type="AlphaFoldDB" id="A0A9W9TWX4"/>
<evidence type="ECO:0000259" key="1">
    <source>
        <dbReference type="Pfam" id="PF07985"/>
    </source>
</evidence>
<proteinExistence type="predicted"/>
<dbReference type="EMBL" id="JAPQKS010000002">
    <property type="protein sequence ID" value="KAJ5246610.1"/>
    <property type="molecule type" value="Genomic_DNA"/>
</dbReference>
<feature type="non-terminal residue" evidence="2">
    <location>
        <position position="1"/>
    </location>
</feature>